<evidence type="ECO:0000313" key="1">
    <source>
        <dbReference type="EMBL" id="VFA85784.1"/>
    </source>
</evidence>
<gene>
    <name evidence="1" type="ORF">NCTC1935_03627</name>
</gene>
<dbReference type="EMBL" id="CAACYE010000005">
    <property type="protein sequence ID" value="VFA85784.1"/>
    <property type="molecule type" value="Genomic_DNA"/>
</dbReference>
<sequence>MADMSLTSRARGKLTERPVDLKQFHRMFNDVYYLGYVVYDGQVYPGRHGPLID</sequence>
<proteinExistence type="predicted"/>
<protein>
    <recommendedName>
        <fullName evidence="2">Recombinase</fullName>
    </recommendedName>
</protein>
<organism evidence="1">
    <name type="scientific">Nocardia farcinica</name>
    <dbReference type="NCBI Taxonomy" id="37329"/>
    <lineage>
        <taxon>Bacteria</taxon>
        <taxon>Bacillati</taxon>
        <taxon>Actinomycetota</taxon>
        <taxon>Actinomycetes</taxon>
        <taxon>Mycobacteriales</taxon>
        <taxon>Nocardiaceae</taxon>
        <taxon>Nocardia</taxon>
    </lineage>
</organism>
<accession>A0A449GJD2</accession>
<dbReference type="AlphaFoldDB" id="A0A449GJD2"/>
<name>A0A449GJD2_NOCFR</name>
<evidence type="ECO:0008006" key="2">
    <source>
        <dbReference type="Google" id="ProtNLM"/>
    </source>
</evidence>
<reference evidence="1" key="1">
    <citation type="submission" date="2019-02" db="EMBL/GenBank/DDBJ databases">
        <authorList>
            <consortium name="Pathogen Informatics"/>
        </authorList>
    </citation>
    <scope>NUCLEOTIDE SEQUENCE</scope>
    <source>
        <strain evidence="1">3012STDY6733949</strain>
    </source>
</reference>